<sequence>MEKFLCRWCLVSAAVSTNLAMAHGSLEEVTVTGRQANLIGEAISASEGRVSQDDLAVRPLLRAGEILEVVPGMVATQHSGSGKANQYFLRGFNLDHGTDFATKIDAMPVNMRSHGHGQGYTDLNFIIPELVSEITYKKGSYYADVGDFSGTGSAHITSASDLNTSEINIGLGEDSFGRILVTGKLPVGSGRLIYGVEHQTYDGPWEDISEDIDKTNIWLKQVWGDKTEQFHLTLMAYDNDWNSADQIPERAVRQGLISDLGSIDDSVGGSSSRYSLSAHWQRQSAVSQIKASLYAIQYDMDLWSNFSYFTNPEGDQFQQIDERTIYGWDIAYTRGSKWFDRPVSNLFGTQFRLDDIDEVGLLSSRERRRTGVSRMDAVEQYSASLYWENTLQWNDHLRSVLGVRYDYHDFDVTTLAAADPRTLPLNEGTESDDIVTASLSLVYTFDDSYETYVSIGQGFHSNDARGTTISADPNSGEPLDTVDALVDTLGYEFGVRAFLTDKLNASIALWRLEIDSELLFVGDEGTTEDTGVGSRRKGVELTTYYQFNDHWTLDIEYAYTDARLDEELEGYDDIPGALESVLSAGIHTKINDRFYSHLRLRHFGEYPLEGGQTADSSTLVNLRLGYEVHDKVKLTLDILNLLDSDDQDINYFYESQLQGEAEPVADKHFHVFEPIRVRMYLGYVF</sequence>
<dbReference type="Pfam" id="PF07715">
    <property type="entry name" value="Plug"/>
    <property type="match status" value="1"/>
</dbReference>
<keyword evidence="13" id="KW-0675">Receptor</keyword>
<name>A0A545TFT9_9GAMM</name>
<dbReference type="InterPro" id="IPR000531">
    <property type="entry name" value="Beta-barrel_TonB"/>
</dbReference>
<evidence type="ECO:0000256" key="8">
    <source>
        <dbReference type="PROSITE-ProRule" id="PRU01360"/>
    </source>
</evidence>
<dbReference type="OrthoDB" id="99480at2"/>
<evidence type="ECO:0000256" key="2">
    <source>
        <dbReference type="ARBA" id="ARBA00022448"/>
    </source>
</evidence>
<reference evidence="13 14" key="1">
    <citation type="submission" date="2019-06" db="EMBL/GenBank/DDBJ databases">
        <title>Whole genome sequence for Cellvibrionaceae sp. R142.</title>
        <authorList>
            <person name="Wang G."/>
        </authorList>
    </citation>
    <scope>NUCLEOTIDE SEQUENCE [LARGE SCALE GENOMIC DNA]</scope>
    <source>
        <strain evidence="13 14">R142</strain>
    </source>
</reference>
<evidence type="ECO:0000259" key="12">
    <source>
        <dbReference type="Pfam" id="PF07715"/>
    </source>
</evidence>
<feature type="domain" description="TonB-dependent receptor plug" evidence="12">
    <location>
        <begin position="46"/>
        <end position="150"/>
    </location>
</feature>
<comment type="caution">
    <text evidence="13">The sequence shown here is derived from an EMBL/GenBank/DDBJ whole genome shotgun (WGS) entry which is preliminary data.</text>
</comment>
<dbReference type="InterPro" id="IPR037066">
    <property type="entry name" value="Plug_dom_sf"/>
</dbReference>
<dbReference type="Proteomes" id="UP000319732">
    <property type="component" value="Unassembled WGS sequence"/>
</dbReference>
<evidence type="ECO:0000313" key="14">
    <source>
        <dbReference type="Proteomes" id="UP000319732"/>
    </source>
</evidence>
<evidence type="ECO:0000313" key="13">
    <source>
        <dbReference type="EMBL" id="TQV76046.1"/>
    </source>
</evidence>
<dbReference type="GO" id="GO:0044718">
    <property type="term" value="P:siderophore transmembrane transport"/>
    <property type="evidence" value="ECO:0007669"/>
    <property type="project" value="TreeGrafter"/>
</dbReference>
<dbReference type="AlphaFoldDB" id="A0A545TFT9"/>
<feature type="domain" description="TonB-dependent receptor-like beta-barrel" evidence="11">
    <location>
        <begin position="264"/>
        <end position="641"/>
    </location>
</feature>
<dbReference type="GO" id="GO:0009279">
    <property type="term" value="C:cell outer membrane"/>
    <property type="evidence" value="ECO:0007669"/>
    <property type="project" value="UniProtKB-SubCell"/>
</dbReference>
<feature type="chain" id="PRO_5022193202" evidence="10">
    <location>
        <begin position="23"/>
        <end position="685"/>
    </location>
</feature>
<evidence type="ECO:0000256" key="4">
    <source>
        <dbReference type="ARBA" id="ARBA00022692"/>
    </source>
</evidence>
<accession>A0A545TFT9</accession>
<dbReference type="EMBL" id="VHSG01000015">
    <property type="protein sequence ID" value="TQV76046.1"/>
    <property type="molecule type" value="Genomic_DNA"/>
</dbReference>
<dbReference type="InterPro" id="IPR036942">
    <property type="entry name" value="Beta-barrel_TonB_sf"/>
</dbReference>
<keyword evidence="7 8" id="KW-0998">Cell outer membrane</keyword>
<keyword evidence="3 8" id="KW-1134">Transmembrane beta strand</keyword>
<dbReference type="InterPro" id="IPR012910">
    <property type="entry name" value="Plug_dom"/>
</dbReference>
<dbReference type="PANTHER" id="PTHR30069:SF36">
    <property type="entry name" value="BLL6948 PROTEIN"/>
    <property type="match status" value="1"/>
</dbReference>
<dbReference type="SUPFAM" id="SSF56935">
    <property type="entry name" value="Porins"/>
    <property type="match status" value="1"/>
</dbReference>
<protein>
    <submittedName>
        <fullName evidence="13">TonB-dependent receptor</fullName>
    </submittedName>
</protein>
<evidence type="ECO:0000256" key="10">
    <source>
        <dbReference type="SAM" id="SignalP"/>
    </source>
</evidence>
<organism evidence="13 14">
    <name type="scientific">Exilibacterium tricleocarpae</name>
    <dbReference type="NCBI Taxonomy" id="2591008"/>
    <lineage>
        <taxon>Bacteria</taxon>
        <taxon>Pseudomonadati</taxon>
        <taxon>Pseudomonadota</taxon>
        <taxon>Gammaproteobacteria</taxon>
        <taxon>Cellvibrionales</taxon>
        <taxon>Cellvibrionaceae</taxon>
        <taxon>Exilibacterium</taxon>
    </lineage>
</organism>
<evidence type="ECO:0000256" key="3">
    <source>
        <dbReference type="ARBA" id="ARBA00022452"/>
    </source>
</evidence>
<proteinExistence type="inferred from homology"/>
<keyword evidence="4 8" id="KW-0812">Transmembrane</keyword>
<evidence type="ECO:0000256" key="7">
    <source>
        <dbReference type="ARBA" id="ARBA00023237"/>
    </source>
</evidence>
<dbReference type="GO" id="GO:0015344">
    <property type="term" value="F:siderophore uptake transmembrane transporter activity"/>
    <property type="evidence" value="ECO:0007669"/>
    <property type="project" value="TreeGrafter"/>
</dbReference>
<comment type="similarity">
    <text evidence="8 9">Belongs to the TonB-dependent receptor family.</text>
</comment>
<evidence type="ECO:0000256" key="5">
    <source>
        <dbReference type="ARBA" id="ARBA00023077"/>
    </source>
</evidence>
<evidence type="ECO:0000256" key="9">
    <source>
        <dbReference type="RuleBase" id="RU003357"/>
    </source>
</evidence>
<dbReference type="PANTHER" id="PTHR30069">
    <property type="entry name" value="TONB-DEPENDENT OUTER MEMBRANE RECEPTOR"/>
    <property type="match status" value="1"/>
</dbReference>
<dbReference type="Gene3D" id="2.170.130.10">
    <property type="entry name" value="TonB-dependent receptor, plug domain"/>
    <property type="match status" value="1"/>
</dbReference>
<dbReference type="Gene3D" id="2.40.170.20">
    <property type="entry name" value="TonB-dependent receptor, beta-barrel domain"/>
    <property type="match status" value="1"/>
</dbReference>
<comment type="subcellular location">
    <subcellularLocation>
        <location evidence="1 8">Cell outer membrane</location>
        <topology evidence="1 8">Multi-pass membrane protein</topology>
    </subcellularLocation>
</comment>
<dbReference type="PROSITE" id="PS52016">
    <property type="entry name" value="TONB_DEPENDENT_REC_3"/>
    <property type="match status" value="1"/>
</dbReference>
<keyword evidence="14" id="KW-1185">Reference proteome</keyword>
<dbReference type="Pfam" id="PF00593">
    <property type="entry name" value="TonB_dep_Rec_b-barrel"/>
    <property type="match status" value="1"/>
</dbReference>
<evidence type="ECO:0000259" key="11">
    <source>
        <dbReference type="Pfam" id="PF00593"/>
    </source>
</evidence>
<keyword evidence="10" id="KW-0732">Signal</keyword>
<evidence type="ECO:0000256" key="1">
    <source>
        <dbReference type="ARBA" id="ARBA00004571"/>
    </source>
</evidence>
<feature type="signal peptide" evidence="10">
    <location>
        <begin position="1"/>
        <end position="22"/>
    </location>
</feature>
<keyword evidence="5 9" id="KW-0798">TonB box</keyword>
<keyword evidence="2 8" id="KW-0813">Transport</keyword>
<evidence type="ECO:0000256" key="6">
    <source>
        <dbReference type="ARBA" id="ARBA00023136"/>
    </source>
</evidence>
<dbReference type="RefSeq" id="WP_142905255.1">
    <property type="nucleotide sequence ID" value="NZ_ML660095.1"/>
</dbReference>
<dbReference type="InterPro" id="IPR039426">
    <property type="entry name" value="TonB-dep_rcpt-like"/>
</dbReference>
<gene>
    <name evidence="13" type="ORF">FKG94_15670</name>
</gene>
<keyword evidence="6 8" id="KW-0472">Membrane</keyword>